<dbReference type="EMBL" id="LRGB01013485">
    <property type="protein sequence ID" value="KZR99496.1"/>
    <property type="molecule type" value="Genomic_DNA"/>
</dbReference>
<keyword evidence="1" id="KW-0812">Transmembrane</keyword>
<evidence type="ECO:0000313" key="2">
    <source>
        <dbReference type="EMBL" id="KZR99496.1"/>
    </source>
</evidence>
<name>A0A164GY77_9CRUS</name>
<comment type="caution">
    <text evidence="2">The sequence shown here is derived from an EMBL/GenBank/DDBJ whole genome shotgun (WGS) entry which is preliminary data.</text>
</comment>
<keyword evidence="1" id="KW-1133">Transmembrane helix</keyword>
<keyword evidence="1" id="KW-0472">Membrane</keyword>
<protein>
    <submittedName>
        <fullName evidence="2">Uncharacterized protein</fullName>
    </submittedName>
</protein>
<dbReference type="AlphaFoldDB" id="A0A164GY77"/>
<proteinExistence type="predicted"/>
<reference evidence="2 3" key="1">
    <citation type="submission" date="2016-03" db="EMBL/GenBank/DDBJ databases">
        <title>EvidentialGene: Evidence-directed Construction of Genes on Genomes.</title>
        <authorList>
            <person name="Gilbert D.G."/>
            <person name="Choi J.-H."/>
            <person name="Mockaitis K."/>
            <person name="Colbourne J."/>
            <person name="Pfrender M."/>
        </authorList>
    </citation>
    <scope>NUCLEOTIDE SEQUENCE [LARGE SCALE GENOMIC DNA]</scope>
    <source>
        <strain evidence="2 3">Xinb3</strain>
        <tissue evidence="2">Complete organism</tissue>
    </source>
</reference>
<feature type="transmembrane region" description="Helical" evidence="1">
    <location>
        <begin position="20"/>
        <end position="38"/>
    </location>
</feature>
<sequence>MKSFCNEKTSRGEMTNPNHLAGHYVSYSILSAVLFRVASR</sequence>
<evidence type="ECO:0000313" key="3">
    <source>
        <dbReference type="Proteomes" id="UP000076858"/>
    </source>
</evidence>
<dbReference type="Proteomes" id="UP000076858">
    <property type="component" value="Unassembled WGS sequence"/>
</dbReference>
<keyword evidence="3" id="KW-1185">Reference proteome</keyword>
<evidence type="ECO:0000256" key="1">
    <source>
        <dbReference type="SAM" id="Phobius"/>
    </source>
</evidence>
<gene>
    <name evidence="2" type="ORF">APZ42_004614</name>
</gene>
<organism evidence="2 3">
    <name type="scientific">Daphnia magna</name>
    <dbReference type="NCBI Taxonomy" id="35525"/>
    <lineage>
        <taxon>Eukaryota</taxon>
        <taxon>Metazoa</taxon>
        <taxon>Ecdysozoa</taxon>
        <taxon>Arthropoda</taxon>
        <taxon>Crustacea</taxon>
        <taxon>Branchiopoda</taxon>
        <taxon>Diplostraca</taxon>
        <taxon>Cladocera</taxon>
        <taxon>Anomopoda</taxon>
        <taxon>Daphniidae</taxon>
        <taxon>Daphnia</taxon>
    </lineage>
</organism>
<accession>A0A164GY77</accession>